<evidence type="ECO:0000313" key="3">
    <source>
        <dbReference type="Proteomes" id="UP001311232"/>
    </source>
</evidence>
<dbReference type="GO" id="GO:0030317">
    <property type="term" value="P:flagellated sperm motility"/>
    <property type="evidence" value="ECO:0007669"/>
    <property type="project" value="TreeGrafter"/>
</dbReference>
<organism evidence="2 3">
    <name type="scientific">Crenichthys baileyi</name>
    <name type="common">White River springfish</name>
    <dbReference type="NCBI Taxonomy" id="28760"/>
    <lineage>
        <taxon>Eukaryota</taxon>
        <taxon>Metazoa</taxon>
        <taxon>Chordata</taxon>
        <taxon>Craniata</taxon>
        <taxon>Vertebrata</taxon>
        <taxon>Euteleostomi</taxon>
        <taxon>Actinopterygii</taxon>
        <taxon>Neopterygii</taxon>
        <taxon>Teleostei</taxon>
        <taxon>Neoteleostei</taxon>
        <taxon>Acanthomorphata</taxon>
        <taxon>Ovalentaria</taxon>
        <taxon>Atherinomorphae</taxon>
        <taxon>Cyprinodontiformes</taxon>
        <taxon>Goodeidae</taxon>
        <taxon>Crenichthys</taxon>
    </lineage>
</organism>
<dbReference type="Pfam" id="PF25805">
    <property type="entry name" value="IQUB"/>
    <property type="match status" value="1"/>
</dbReference>
<dbReference type="EMBL" id="JAHHUM010001738">
    <property type="protein sequence ID" value="KAK5609702.1"/>
    <property type="molecule type" value="Genomic_DNA"/>
</dbReference>
<gene>
    <name evidence="2" type="ORF">CRENBAI_026248</name>
</gene>
<sequence length="473" mass="56119">MSTQMTGIGCYISCVNDKLITPGKYITADEYHGRRLKAVICLQSYVRRWLAQEAVEQLKKERTRRLAWFEMQDTRSKEEKEEQLRDRRNRWMNPQSREDFNLLYHALEKWRTEEEQQINSTLRGAERKVALCSLVEQEMQLIAAIGRHQINVEAKNHDKIVRNFLNKSAAPHHWQSANGRLLEMDTAEDIRARELKELYNEISLYTVDKQQRLTFLKKLKNSVKEHECQLVWDIIDLIDREIDLMSRDIKEHNLEGLRKRICTLFLQYIKTPAFNPKVAKLLKVYKKPSELKHKMFFCHGCHRYLCSADFGSCASGCRSRWCRNCTRLDNIARSRDEDSVYKSILRRLRTDEHRLQTEATIPFLLQVEDIQYLTEKVWGSCSALNGSRDLYNLVFARWEHQKDWSPWNCILLSKEETYAHTQVEDIHQAYETTFIQWVEQKHLMARQHFSKNPVMAKYLGFYQDAALGNQFVM</sequence>
<comment type="caution">
    <text evidence="2">The sequence shown here is derived from an EMBL/GenBank/DDBJ whole genome shotgun (WGS) entry which is preliminary data.</text>
</comment>
<keyword evidence="3" id="KW-1185">Reference proteome</keyword>
<dbReference type="PANTHER" id="PTHR21074:SF0">
    <property type="entry name" value="IQ AND UBIQUITIN-LIKE DOMAIN-CONTAINING PROTEIN"/>
    <property type="match status" value="1"/>
</dbReference>
<feature type="domain" description="IQ motif and ubiquitin-like" evidence="1">
    <location>
        <begin position="155"/>
        <end position="292"/>
    </location>
</feature>
<dbReference type="InterPro" id="IPR057887">
    <property type="entry name" value="IQUB_helical"/>
</dbReference>
<dbReference type="PANTHER" id="PTHR21074">
    <property type="entry name" value="IQ AND UBIQUITIN-LIKE DOMAIN-CONTAINING PROTEIN"/>
    <property type="match status" value="1"/>
</dbReference>
<dbReference type="InterPro" id="IPR037695">
    <property type="entry name" value="IQUB"/>
</dbReference>
<dbReference type="GO" id="GO:0031514">
    <property type="term" value="C:motile cilium"/>
    <property type="evidence" value="ECO:0007669"/>
    <property type="project" value="TreeGrafter"/>
</dbReference>
<accession>A0AAV9RL15</accession>
<evidence type="ECO:0000313" key="2">
    <source>
        <dbReference type="EMBL" id="KAK5609702.1"/>
    </source>
</evidence>
<proteinExistence type="predicted"/>
<evidence type="ECO:0000259" key="1">
    <source>
        <dbReference type="Pfam" id="PF25805"/>
    </source>
</evidence>
<dbReference type="GO" id="GO:0001669">
    <property type="term" value="C:acrosomal vesicle"/>
    <property type="evidence" value="ECO:0007669"/>
    <property type="project" value="TreeGrafter"/>
</dbReference>
<protein>
    <recommendedName>
        <fullName evidence="1">IQ motif and ubiquitin-like domain-containing protein</fullName>
    </recommendedName>
</protein>
<reference evidence="2 3" key="1">
    <citation type="submission" date="2021-06" db="EMBL/GenBank/DDBJ databases">
        <authorList>
            <person name="Palmer J.M."/>
        </authorList>
    </citation>
    <scope>NUCLEOTIDE SEQUENCE [LARGE SCALE GENOMIC DNA]</scope>
    <source>
        <strain evidence="2 3">MEX-2019</strain>
        <tissue evidence="2">Muscle</tissue>
    </source>
</reference>
<name>A0AAV9RL15_9TELE</name>
<dbReference type="AlphaFoldDB" id="A0AAV9RL15"/>
<dbReference type="PROSITE" id="PS50096">
    <property type="entry name" value="IQ"/>
    <property type="match status" value="1"/>
</dbReference>
<dbReference type="Proteomes" id="UP001311232">
    <property type="component" value="Unassembled WGS sequence"/>
</dbReference>
<dbReference type="GO" id="GO:0060271">
    <property type="term" value="P:cilium assembly"/>
    <property type="evidence" value="ECO:0007669"/>
    <property type="project" value="TreeGrafter"/>
</dbReference>